<dbReference type="Proteomes" id="UP001142393">
    <property type="component" value="Unassembled WGS sequence"/>
</dbReference>
<comment type="caution">
    <text evidence="1">The sequence shown here is derived from an EMBL/GenBank/DDBJ whole genome shotgun (WGS) entry which is preliminary data.</text>
</comment>
<keyword evidence="2" id="KW-1185">Reference proteome</keyword>
<sequence length="165" mass="19429">WFKDAFDFLNIDLGSPFAMLVDFWSNFESLNGWKTGKHAISSVNRPKEVTKWIQCRRYARITITIAPAQLDGFAERMWLWWVHLQPEWRKLGKDLRPAPVEHFGDDWKSLDIYGINGWLSLLAGLKWWGESLAMEKNVKQNGKDHNWLELIEDMSKMLLGLTMYK</sequence>
<dbReference type="EMBL" id="JANVFU010000046">
    <property type="protein sequence ID" value="KAJ3738349.1"/>
    <property type="molecule type" value="Genomic_DNA"/>
</dbReference>
<dbReference type="AlphaFoldDB" id="A0A9W8NP46"/>
<organism evidence="1 2">
    <name type="scientific">Lentinula detonsa</name>
    <dbReference type="NCBI Taxonomy" id="2804962"/>
    <lineage>
        <taxon>Eukaryota</taxon>
        <taxon>Fungi</taxon>
        <taxon>Dikarya</taxon>
        <taxon>Basidiomycota</taxon>
        <taxon>Agaricomycotina</taxon>
        <taxon>Agaricomycetes</taxon>
        <taxon>Agaricomycetidae</taxon>
        <taxon>Agaricales</taxon>
        <taxon>Marasmiineae</taxon>
        <taxon>Omphalotaceae</taxon>
        <taxon>Lentinula</taxon>
    </lineage>
</organism>
<feature type="non-terminal residue" evidence="1">
    <location>
        <position position="1"/>
    </location>
</feature>
<protein>
    <submittedName>
        <fullName evidence="1">Uncharacterized protein</fullName>
    </submittedName>
</protein>
<gene>
    <name evidence="1" type="ORF">DFH05DRAFT_1384335</name>
</gene>
<evidence type="ECO:0000313" key="2">
    <source>
        <dbReference type="Proteomes" id="UP001142393"/>
    </source>
</evidence>
<evidence type="ECO:0000313" key="1">
    <source>
        <dbReference type="EMBL" id="KAJ3738349.1"/>
    </source>
</evidence>
<name>A0A9W8NP46_9AGAR</name>
<proteinExistence type="predicted"/>
<accession>A0A9W8NP46</accession>
<feature type="non-terminal residue" evidence="1">
    <location>
        <position position="165"/>
    </location>
</feature>
<reference evidence="1 2" key="1">
    <citation type="journal article" date="2023" name="Proc. Natl. Acad. Sci. U.S.A.">
        <title>A global phylogenomic analysis of the shiitake genus Lentinula.</title>
        <authorList>
            <person name="Sierra-Patev S."/>
            <person name="Min B."/>
            <person name="Naranjo-Ortiz M."/>
            <person name="Looney B."/>
            <person name="Konkel Z."/>
            <person name="Slot J.C."/>
            <person name="Sakamoto Y."/>
            <person name="Steenwyk J.L."/>
            <person name="Rokas A."/>
            <person name="Carro J."/>
            <person name="Camarero S."/>
            <person name="Ferreira P."/>
            <person name="Molpeceres G."/>
            <person name="Ruiz-Duenas F.J."/>
            <person name="Serrano A."/>
            <person name="Henrissat B."/>
            <person name="Drula E."/>
            <person name="Hughes K.W."/>
            <person name="Mata J.L."/>
            <person name="Ishikawa N.K."/>
            <person name="Vargas-Isla R."/>
            <person name="Ushijima S."/>
            <person name="Smith C.A."/>
            <person name="Donoghue J."/>
            <person name="Ahrendt S."/>
            <person name="Andreopoulos W."/>
            <person name="He G."/>
            <person name="LaButti K."/>
            <person name="Lipzen A."/>
            <person name="Ng V."/>
            <person name="Riley R."/>
            <person name="Sandor L."/>
            <person name="Barry K."/>
            <person name="Martinez A.T."/>
            <person name="Xiao Y."/>
            <person name="Gibbons J.G."/>
            <person name="Terashima K."/>
            <person name="Grigoriev I.V."/>
            <person name="Hibbett D."/>
        </authorList>
    </citation>
    <scope>NUCLEOTIDE SEQUENCE [LARGE SCALE GENOMIC DNA]</scope>
    <source>
        <strain evidence="1 2">TFB7810</strain>
    </source>
</reference>